<sequence length="265" mass="30218">MGAVTEYVLEELRLFRTSRKLSQEEFGKTIGYSGSHVSSVETGQRPPTSEYMRQIDQAFETGGTFERMLLRLSKLDSTPAWLREWIEWERSAQLLRWYEPAYIPGLLQTEAYARATMTGVHLTPEQVEQRVQSRLDRQALLTADNPPQFVFVVDEMVLRRPMRGQPTVMAQQLDHLITLAELPHVQILVVPREVGVYPGLQGGFILATLPDQSVVAHLDHQVRAQIVDRAEDLATLQGTWEAIRSEALPRTQSLELIREAAKEWT</sequence>
<dbReference type="InterPro" id="IPR001387">
    <property type="entry name" value="Cro/C1-type_HTH"/>
</dbReference>
<organism evidence="2 3">
    <name type="scientific">Plantactinospora alkalitolerans</name>
    <dbReference type="NCBI Taxonomy" id="2789879"/>
    <lineage>
        <taxon>Bacteria</taxon>
        <taxon>Bacillati</taxon>
        <taxon>Actinomycetota</taxon>
        <taxon>Actinomycetes</taxon>
        <taxon>Micromonosporales</taxon>
        <taxon>Micromonosporaceae</taxon>
        <taxon>Plantactinospora</taxon>
    </lineage>
</organism>
<dbReference type="PROSITE" id="PS50943">
    <property type="entry name" value="HTH_CROC1"/>
    <property type="match status" value="1"/>
</dbReference>
<dbReference type="Proteomes" id="UP000638560">
    <property type="component" value="Unassembled WGS sequence"/>
</dbReference>
<dbReference type="InterPro" id="IPR043917">
    <property type="entry name" value="DUF5753"/>
</dbReference>
<dbReference type="InterPro" id="IPR010982">
    <property type="entry name" value="Lambda_DNA-bd_dom_sf"/>
</dbReference>
<dbReference type="Pfam" id="PF19054">
    <property type="entry name" value="DUF5753"/>
    <property type="match status" value="1"/>
</dbReference>
<dbReference type="EMBL" id="JADPUN010000170">
    <property type="protein sequence ID" value="MBF9130824.1"/>
    <property type="molecule type" value="Genomic_DNA"/>
</dbReference>
<dbReference type="SMART" id="SM00530">
    <property type="entry name" value="HTH_XRE"/>
    <property type="match status" value="1"/>
</dbReference>
<dbReference type="Gene3D" id="1.10.260.40">
    <property type="entry name" value="lambda repressor-like DNA-binding domains"/>
    <property type="match status" value="1"/>
</dbReference>
<evidence type="ECO:0000259" key="1">
    <source>
        <dbReference type="PROSITE" id="PS50943"/>
    </source>
</evidence>
<dbReference type="CDD" id="cd00093">
    <property type="entry name" value="HTH_XRE"/>
    <property type="match status" value="1"/>
</dbReference>
<proteinExistence type="predicted"/>
<accession>A0ABS0GXY8</accession>
<comment type="caution">
    <text evidence="2">The sequence shown here is derived from an EMBL/GenBank/DDBJ whole genome shotgun (WGS) entry which is preliminary data.</text>
</comment>
<evidence type="ECO:0000313" key="2">
    <source>
        <dbReference type="EMBL" id="MBF9130824.1"/>
    </source>
</evidence>
<feature type="domain" description="HTH cro/C1-type" evidence="1">
    <location>
        <begin position="12"/>
        <end position="65"/>
    </location>
</feature>
<dbReference type="RefSeq" id="WP_196202390.1">
    <property type="nucleotide sequence ID" value="NZ_JADPUN010000170.1"/>
</dbReference>
<dbReference type="SUPFAM" id="SSF47413">
    <property type="entry name" value="lambda repressor-like DNA-binding domains"/>
    <property type="match status" value="1"/>
</dbReference>
<reference evidence="2 3" key="1">
    <citation type="submission" date="2020-11" db="EMBL/GenBank/DDBJ databases">
        <title>A novel isolate from a Black sea contaminated sediment with potential to produce alkanes: Plantactinospora alkalitolerans sp. nov.</title>
        <authorList>
            <person name="Carro L."/>
            <person name="Veyisoglu A."/>
            <person name="Guven K."/>
            <person name="Schumann P."/>
            <person name="Klenk H.-P."/>
            <person name="Sahin N."/>
        </authorList>
    </citation>
    <scope>NUCLEOTIDE SEQUENCE [LARGE SCALE GENOMIC DNA]</scope>
    <source>
        <strain evidence="2 3">S1510</strain>
    </source>
</reference>
<name>A0ABS0GXY8_9ACTN</name>
<protein>
    <submittedName>
        <fullName evidence="2">Helix-turn-helix transcriptional regulator</fullName>
    </submittedName>
</protein>
<evidence type="ECO:0000313" key="3">
    <source>
        <dbReference type="Proteomes" id="UP000638560"/>
    </source>
</evidence>
<keyword evidence="3" id="KW-1185">Reference proteome</keyword>
<gene>
    <name evidence="2" type="ORF">I0C86_17925</name>
</gene>
<dbReference type="Pfam" id="PF13560">
    <property type="entry name" value="HTH_31"/>
    <property type="match status" value="1"/>
</dbReference>